<name>A0A5M6CDI8_9BACT</name>
<evidence type="ECO:0000256" key="1">
    <source>
        <dbReference type="SAM" id="Phobius"/>
    </source>
</evidence>
<keyword evidence="3" id="KW-1185">Reference proteome</keyword>
<dbReference type="AlphaFoldDB" id="A0A5M6CDI8"/>
<organism evidence="2 3">
    <name type="scientific">Taibaiella lutea</name>
    <dbReference type="NCBI Taxonomy" id="2608001"/>
    <lineage>
        <taxon>Bacteria</taxon>
        <taxon>Pseudomonadati</taxon>
        <taxon>Bacteroidota</taxon>
        <taxon>Chitinophagia</taxon>
        <taxon>Chitinophagales</taxon>
        <taxon>Chitinophagaceae</taxon>
        <taxon>Taibaiella</taxon>
    </lineage>
</organism>
<comment type="caution">
    <text evidence="2">The sequence shown here is derived from an EMBL/GenBank/DDBJ whole genome shotgun (WGS) entry which is preliminary data.</text>
</comment>
<keyword evidence="1" id="KW-1133">Transmembrane helix</keyword>
<gene>
    <name evidence="2" type="ORF">F0919_11600</name>
</gene>
<sequence length="156" mass="18347">MKQQEYIIMEPDFREEIRGRYIRPYKRNMTVLISCLILAYIVITGGQLLAGQPENKINFAPLIVVTIGFIFAFWLAYPKFKKMNIHYKHDAEYGMIVKEQTSVIKVFDTPAGINIYWLDCDAIKTFTPDPYRAFREGDVVTIYYLKFSKEYLAYDL</sequence>
<accession>A0A5M6CDI8</accession>
<evidence type="ECO:0000313" key="3">
    <source>
        <dbReference type="Proteomes" id="UP000323632"/>
    </source>
</evidence>
<feature type="transmembrane region" description="Helical" evidence="1">
    <location>
        <begin position="30"/>
        <end position="51"/>
    </location>
</feature>
<keyword evidence="1" id="KW-0812">Transmembrane</keyword>
<feature type="transmembrane region" description="Helical" evidence="1">
    <location>
        <begin position="57"/>
        <end position="77"/>
    </location>
</feature>
<reference evidence="2 3" key="1">
    <citation type="submission" date="2019-09" db="EMBL/GenBank/DDBJ databases">
        <title>Genome sequence and assembly of Taibaiella sp.</title>
        <authorList>
            <person name="Chhetri G."/>
        </authorList>
    </citation>
    <scope>NUCLEOTIDE SEQUENCE [LARGE SCALE GENOMIC DNA]</scope>
    <source>
        <strain evidence="2 3">KVB11</strain>
    </source>
</reference>
<evidence type="ECO:0000313" key="2">
    <source>
        <dbReference type="EMBL" id="KAA5533186.1"/>
    </source>
</evidence>
<dbReference type="Proteomes" id="UP000323632">
    <property type="component" value="Unassembled WGS sequence"/>
</dbReference>
<protein>
    <submittedName>
        <fullName evidence="2">Uncharacterized protein</fullName>
    </submittedName>
</protein>
<dbReference type="EMBL" id="VWSH01000003">
    <property type="protein sequence ID" value="KAA5533186.1"/>
    <property type="molecule type" value="Genomic_DNA"/>
</dbReference>
<proteinExistence type="predicted"/>
<keyword evidence="1" id="KW-0472">Membrane</keyword>